<accession>A0A067C1B3</accession>
<dbReference type="RefSeq" id="XP_012204638.1">
    <property type="nucleotide sequence ID" value="XM_012349248.1"/>
</dbReference>
<dbReference type="EMBL" id="KK583240">
    <property type="protein sequence ID" value="KDO24569.1"/>
    <property type="molecule type" value="Genomic_DNA"/>
</dbReference>
<dbReference type="OrthoDB" id="10332877at2759"/>
<feature type="transmembrane region" description="Helical" evidence="1">
    <location>
        <begin position="906"/>
        <end position="926"/>
    </location>
</feature>
<evidence type="ECO:0000313" key="3">
    <source>
        <dbReference type="Proteomes" id="UP000030745"/>
    </source>
</evidence>
<dbReference type="VEuPathDB" id="FungiDB:SPRG_10099"/>
<keyword evidence="3" id="KW-1185">Reference proteome</keyword>
<reference evidence="2 3" key="1">
    <citation type="journal article" date="2013" name="PLoS Genet.">
        <title>Distinctive expansion of potential virulence genes in the genome of the oomycete fish pathogen Saprolegnia parasitica.</title>
        <authorList>
            <person name="Jiang R.H."/>
            <person name="de Bruijn I."/>
            <person name="Haas B.J."/>
            <person name="Belmonte R."/>
            <person name="Lobach L."/>
            <person name="Christie J."/>
            <person name="van den Ackerveken G."/>
            <person name="Bottin A."/>
            <person name="Bulone V."/>
            <person name="Diaz-Moreno S.M."/>
            <person name="Dumas B."/>
            <person name="Fan L."/>
            <person name="Gaulin E."/>
            <person name="Govers F."/>
            <person name="Grenville-Briggs L.J."/>
            <person name="Horner N.R."/>
            <person name="Levin J.Z."/>
            <person name="Mammella M."/>
            <person name="Meijer H.J."/>
            <person name="Morris P."/>
            <person name="Nusbaum C."/>
            <person name="Oome S."/>
            <person name="Phillips A.J."/>
            <person name="van Rooyen D."/>
            <person name="Rzeszutek E."/>
            <person name="Saraiva M."/>
            <person name="Secombes C.J."/>
            <person name="Seidl M.F."/>
            <person name="Snel B."/>
            <person name="Stassen J.H."/>
            <person name="Sykes S."/>
            <person name="Tripathy S."/>
            <person name="van den Berg H."/>
            <person name="Vega-Arreguin J.C."/>
            <person name="Wawra S."/>
            <person name="Young S.K."/>
            <person name="Zeng Q."/>
            <person name="Dieguez-Uribeondo J."/>
            <person name="Russ C."/>
            <person name="Tyler B.M."/>
            <person name="van West P."/>
        </authorList>
    </citation>
    <scope>NUCLEOTIDE SEQUENCE [LARGE SCALE GENOMIC DNA]</scope>
    <source>
        <strain evidence="2 3">CBS 223.65</strain>
    </source>
</reference>
<sequence length="1795" mass="194678">MVAWRRAKNAVKPFAASLAGPHLSRQYVHVTRRYHVVAGFAYVVFSLLTAAYYLQLLAPSLTNVLFWPGFNQSGYQAYLIDAANAALTTASMAAPVSSPLSSYAMPTTYYGSLTPPMTAYYATYARRIAQTELIPLKEAIPMLRAMHIAYAKGVRTQQCWVDWLKTWEVAHTHARQARCVAKYASNGAVYYESVLRNVNVTAFLAAYGGVGNEFTVAIQTALVATTAGRAWLDKMTTLRHGSVEDEIAQWRAHGLDEYRHLWHNQYSTGVVESLAIENALGMTEAVSLKTSPSTRGPWTSVILYWLPANDWSTVQGLNMSLVRGAINDFRRTNAFEDFLGVQNNGSSFINQTGLVHHGIGPFLSIDPWLLPVPPSLLALHTTLAASLRAHFGTSTSAAAFENLAATSIALHVPSWDASYTYYGGNPLCLYNSPSAHPQASLSFEDACDGSASLLTLTLAPLPLLYTLLVVNGSVPDAASFCAGNAGCATLLDAAAHVVPALLSPMRDDVVSAMTEVMPLTVGFLQFATDAQDDWHLLSAPLNVSLSAPMAWRFSSWLLLFDWVLGVREVVALDGDAATRVLLSSESPRLLVPAAAAADLGSIHIGNRMVWYLAVYASGIALLVALLCAGFAAQSAHWRIEGRNLYFFNRLTAATWVGRPLTVLRGGTALLLLSTAPFPLELVDGHTFLQWQPRPLLHVCVLAGEATWLTYVVTDVLCVSSSGRAPGTLALRSTVTLCVWLTLVILDVAAPIVPTMGFQPSCTSTGMDLMLTCTSGTLAIGDNRRFLTLGAMCIGGGVISALVAGALEAYDAVFPGPRNLVVSALAASCLETNLVHEYDVVACVLCGVLPCVTRQEHILEMFHLRLWSCTRVDTSVGLLSGVAPQRTNNAALYQRRWWQWPHKWNQLFATASVVYIGASVVSGILYLDLTRVSLANDMCWGTFNMTSTHVFLANWITREIQLSPSATNTTSMVLTLPSIGAIQSPRASSKGPAILSVPATLGATLQYTALRSMSAVIAGFRSAPAASACDFPWIFTQYCFLDLNRSWEMANSAARQARCYAHMTTNGAVYLEPVLRNLHPTWRDCWGAAFEIGFAAELHRSRRGQSWLASLDEPRLSLDDEAAYWSTHGLVHYTTQWQTFKTIGIYNDYVVENALGMRFSFPIATTNHSFAWDVATSHKMYWALANDLAAIARNDSGVAGCSLLRSSASYAFRNVSMAALLTRNGTLLSPLDAGLTAVTHRFGPFGSVDMFFVAPPRALLALFHDSLRLLRTTLATTPASQAAYLGMTATGNVIVVPRSWRRTQNVSTVGGSILCPSITPNSISSGCVAFTSRTSCTTINYASTVSKAPEYLVLAALLSRALELDVPRLCDVVTNGQTDCLTYLARAIAFTDTYLRNASHGILAAAAAVAADLALSNVSVAQLLKPSTGLAPVTVVTAPIFEPTVLPYFSWMYAYDWVLGLRDVVTFVGDTKSSNLTLLTENTVYHTRAVDASILPTTISTYARACVVYVTCGMLAMALLVLLYLVYARGHVEGLNLLSLQSVGAIVWLGRPMLFVRSVSALCLLSTATLTLVQSGAVIAFTSTEHERPWYAILVASSEVLWLALIVNDVGMVWTRAMTPKYASLHRALVYCSATLLTLLDPVQHAVSFGLQCHLAQVDAQVVCNSAVIQMGDARRLWSLILLVLSTQVLSYAAIRASSKASPTVLPSTRDAFFLYAGAHYFFCRAKWTVDGVYYVDPASAVLNGNLVLSWQRVQYVLDIKLWRIAAIAPPSEAAVPQHHPMHEAAQYAIRLGEQF</sequence>
<protein>
    <submittedName>
        <fullName evidence="2">Uncharacterized protein</fullName>
    </submittedName>
</protein>
<keyword evidence="1" id="KW-0812">Transmembrane</keyword>
<keyword evidence="1" id="KW-0472">Membrane</keyword>
<feature type="transmembrane region" description="Helical" evidence="1">
    <location>
        <begin position="34"/>
        <end position="54"/>
    </location>
</feature>
<feature type="transmembrane region" description="Helical" evidence="1">
    <location>
        <begin position="785"/>
        <end position="806"/>
    </location>
</feature>
<dbReference type="KEGG" id="spar:SPRG_10099"/>
<feature type="transmembrane region" description="Helical" evidence="1">
    <location>
        <begin position="728"/>
        <end position="751"/>
    </location>
</feature>
<name>A0A067C1B3_SAPPC</name>
<evidence type="ECO:0000313" key="2">
    <source>
        <dbReference type="EMBL" id="KDO24569.1"/>
    </source>
</evidence>
<dbReference type="OMA" id="FLANWIT"/>
<dbReference type="GeneID" id="24132225"/>
<evidence type="ECO:0000256" key="1">
    <source>
        <dbReference type="SAM" id="Phobius"/>
    </source>
</evidence>
<feature type="transmembrane region" description="Helical" evidence="1">
    <location>
        <begin position="1505"/>
        <end position="1527"/>
    </location>
</feature>
<feature type="transmembrane region" description="Helical" evidence="1">
    <location>
        <begin position="1589"/>
        <end position="1613"/>
    </location>
</feature>
<organism evidence="2 3">
    <name type="scientific">Saprolegnia parasitica (strain CBS 223.65)</name>
    <dbReference type="NCBI Taxonomy" id="695850"/>
    <lineage>
        <taxon>Eukaryota</taxon>
        <taxon>Sar</taxon>
        <taxon>Stramenopiles</taxon>
        <taxon>Oomycota</taxon>
        <taxon>Saprolegniomycetes</taxon>
        <taxon>Saprolegniales</taxon>
        <taxon>Saprolegniaceae</taxon>
        <taxon>Saprolegnia</taxon>
    </lineage>
</organism>
<gene>
    <name evidence="2" type="ORF">SPRG_10099</name>
</gene>
<feature type="transmembrane region" description="Helical" evidence="1">
    <location>
        <begin position="608"/>
        <end position="631"/>
    </location>
</feature>
<dbReference type="Proteomes" id="UP000030745">
    <property type="component" value="Unassembled WGS sequence"/>
</dbReference>
<proteinExistence type="predicted"/>
<feature type="transmembrane region" description="Helical" evidence="1">
    <location>
        <begin position="1561"/>
        <end position="1583"/>
    </location>
</feature>
<keyword evidence="1" id="KW-1133">Transmembrane helix</keyword>